<dbReference type="InterPro" id="IPR036097">
    <property type="entry name" value="HisK_dim/P_sf"/>
</dbReference>
<evidence type="ECO:0000256" key="10">
    <source>
        <dbReference type="ARBA" id="ARBA00023125"/>
    </source>
</evidence>
<evidence type="ECO:0000256" key="13">
    <source>
        <dbReference type="SAM" id="Phobius"/>
    </source>
</evidence>
<evidence type="ECO:0000313" key="18">
    <source>
        <dbReference type="Proteomes" id="UP000245880"/>
    </source>
</evidence>
<gene>
    <name evidence="17" type="ORF">CLV98_10149</name>
</gene>
<evidence type="ECO:0000256" key="6">
    <source>
        <dbReference type="ARBA" id="ARBA00022777"/>
    </source>
</evidence>
<accession>A0A316AQ36</accession>
<dbReference type="FunFam" id="3.30.565.10:FF:000037">
    <property type="entry name" value="Hybrid sensor histidine kinase/response regulator"/>
    <property type="match status" value="1"/>
</dbReference>
<feature type="transmembrane region" description="Helical" evidence="13">
    <location>
        <begin position="332"/>
        <end position="354"/>
    </location>
</feature>
<dbReference type="GO" id="GO:0003700">
    <property type="term" value="F:DNA-binding transcription factor activity"/>
    <property type="evidence" value="ECO:0007669"/>
    <property type="project" value="InterPro"/>
</dbReference>
<dbReference type="Pfam" id="PF12833">
    <property type="entry name" value="HTH_18"/>
    <property type="match status" value="1"/>
</dbReference>
<dbReference type="CDD" id="cd00082">
    <property type="entry name" value="HisKA"/>
    <property type="match status" value="1"/>
</dbReference>
<evidence type="ECO:0000256" key="3">
    <source>
        <dbReference type="ARBA" id="ARBA00022553"/>
    </source>
</evidence>
<feature type="transmembrane region" description="Helical" evidence="13">
    <location>
        <begin position="278"/>
        <end position="295"/>
    </location>
</feature>
<dbReference type="AlphaFoldDB" id="A0A316AQ36"/>
<dbReference type="SMART" id="SM00448">
    <property type="entry name" value="REC"/>
    <property type="match status" value="1"/>
</dbReference>
<dbReference type="PROSITE" id="PS50110">
    <property type="entry name" value="RESPONSE_REGULATORY"/>
    <property type="match status" value="1"/>
</dbReference>
<dbReference type="Gene3D" id="3.40.50.2300">
    <property type="match status" value="1"/>
</dbReference>
<dbReference type="InterPro" id="IPR005467">
    <property type="entry name" value="His_kinase_dom"/>
</dbReference>
<dbReference type="InterPro" id="IPR003661">
    <property type="entry name" value="HisK_dim/P_dom"/>
</dbReference>
<feature type="transmembrane region" description="Helical" evidence="13">
    <location>
        <begin position="360"/>
        <end position="381"/>
    </location>
</feature>
<dbReference type="Gene3D" id="2.60.40.2380">
    <property type="match status" value="1"/>
</dbReference>
<dbReference type="PROSITE" id="PS50109">
    <property type="entry name" value="HIS_KIN"/>
    <property type="match status" value="1"/>
</dbReference>
<feature type="modified residue" description="4-aspartylphosphate" evidence="12">
    <location>
        <position position="719"/>
    </location>
</feature>
<keyword evidence="13" id="KW-0472">Membrane</keyword>
<dbReference type="InterPro" id="IPR011622">
    <property type="entry name" value="7TMR_DISM_rcpt_extracell_dom2"/>
</dbReference>
<keyword evidence="18" id="KW-1185">Reference proteome</keyword>
<dbReference type="InterPro" id="IPR009057">
    <property type="entry name" value="Homeodomain-like_sf"/>
</dbReference>
<comment type="catalytic activity">
    <reaction evidence="1">
        <text>ATP + protein L-histidine = ADP + protein N-phospho-L-histidine.</text>
        <dbReference type="EC" id="2.7.13.3"/>
    </reaction>
</comment>
<evidence type="ECO:0000256" key="9">
    <source>
        <dbReference type="ARBA" id="ARBA00023015"/>
    </source>
</evidence>
<dbReference type="PANTHER" id="PTHR43547">
    <property type="entry name" value="TWO-COMPONENT HISTIDINE KINASE"/>
    <property type="match status" value="1"/>
</dbReference>
<feature type="transmembrane region" description="Helical" evidence="13">
    <location>
        <begin position="301"/>
        <end position="325"/>
    </location>
</feature>
<evidence type="ECO:0000256" key="2">
    <source>
        <dbReference type="ARBA" id="ARBA00012438"/>
    </source>
</evidence>
<dbReference type="SUPFAM" id="SSF47384">
    <property type="entry name" value="Homodimeric domain of signal transducing histidine kinase"/>
    <property type="match status" value="1"/>
</dbReference>
<dbReference type="Pfam" id="PF00072">
    <property type="entry name" value="Response_reg"/>
    <property type="match status" value="1"/>
</dbReference>
<dbReference type="PANTHER" id="PTHR43547:SF2">
    <property type="entry name" value="HYBRID SIGNAL TRANSDUCTION HISTIDINE KINASE C"/>
    <property type="match status" value="1"/>
</dbReference>
<evidence type="ECO:0000256" key="8">
    <source>
        <dbReference type="ARBA" id="ARBA00023012"/>
    </source>
</evidence>
<evidence type="ECO:0000256" key="1">
    <source>
        <dbReference type="ARBA" id="ARBA00000085"/>
    </source>
</evidence>
<dbReference type="GO" id="GO:0000155">
    <property type="term" value="F:phosphorelay sensor kinase activity"/>
    <property type="evidence" value="ECO:0007669"/>
    <property type="project" value="InterPro"/>
</dbReference>
<proteinExistence type="predicted"/>
<dbReference type="Gene3D" id="3.30.565.10">
    <property type="entry name" value="Histidine kinase-like ATPase, C-terminal domain"/>
    <property type="match status" value="1"/>
</dbReference>
<keyword evidence="4" id="KW-0808">Transferase</keyword>
<keyword evidence="13" id="KW-1133">Transmembrane helix</keyword>
<reference evidence="17 18" key="1">
    <citation type="submission" date="2018-03" db="EMBL/GenBank/DDBJ databases">
        <title>Genomic Encyclopedia of Archaeal and Bacterial Type Strains, Phase II (KMG-II): from individual species to whole genera.</title>
        <authorList>
            <person name="Goeker M."/>
        </authorList>
    </citation>
    <scope>NUCLEOTIDE SEQUENCE [LARGE SCALE GENOMIC DNA]</scope>
    <source>
        <strain evidence="17 18">DSM 100346</strain>
    </source>
</reference>
<keyword evidence="6" id="KW-0418">Kinase</keyword>
<feature type="domain" description="Histidine kinase" evidence="15">
    <location>
        <begin position="421"/>
        <end position="633"/>
    </location>
</feature>
<keyword evidence="7" id="KW-0067">ATP-binding</keyword>
<feature type="transmembrane region" description="Helical" evidence="13">
    <location>
        <begin position="183"/>
        <end position="206"/>
    </location>
</feature>
<dbReference type="Pfam" id="PF07696">
    <property type="entry name" value="7TMR-DISMED2"/>
    <property type="match status" value="1"/>
</dbReference>
<dbReference type="Pfam" id="PF00512">
    <property type="entry name" value="HisKA"/>
    <property type="match status" value="1"/>
</dbReference>
<protein>
    <recommendedName>
        <fullName evidence="2">histidine kinase</fullName>
        <ecNumber evidence="2">2.7.13.3</ecNumber>
    </recommendedName>
</protein>
<keyword evidence="8" id="KW-0902">Two-component regulatory system</keyword>
<dbReference type="Pfam" id="PF02518">
    <property type="entry name" value="HATPase_c"/>
    <property type="match status" value="1"/>
</dbReference>
<evidence type="ECO:0000256" key="4">
    <source>
        <dbReference type="ARBA" id="ARBA00022679"/>
    </source>
</evidence>
<dbReference type="EMBL" id="QGDT01000001">
    <property type="protein sequence ID" value="PWJ59875.1"/>
    <property type="molecule type" value="Genomic_DNA"/>
</dbReference>
<feature type="domain" description="Response regulatory" evidence="16">
    <location>
        <begin position="671"/>
        <end position="786"/>
    </location>
</feature>
<dbReference type="Gene3D" id="1.10.287.130">
    <property type="match status" value="1"/>
</dbReference>
<dbReference type="InterPro" id="IPR004358">
    <property type="entry name" value="Sig_transdc_His_kin-like_C"/>
</dbReference>
<dbReference type="PROSITE" id="PS00041">
    <property type="entry name" value="HTH_ARAC_FAMILY_1"/>
    <property type="match status" value="1"/>
</dbReference>
<dbReference type="InterPro" id="IPR011006">
    <property type="entry name" value="CheY-like_superfamily"/>
</dbReference>
<dbReference type="PRINTS" id="PR00344">
    <property type="entry name" value="BCTRLSENSOR"/>
</dbReference>
<dbReference type="SMART" id="SM00388">
    <property type="entry name" value="HisKA"/>
    <property type="match status" value="1"/>
</dbReference>
<dbReference type="InterPro" id="IPR001789">
    <property type="entry name" value="Sig_transdc_resp-reg_receiver"/>
</dbReference>
<keyword evidence="5" id="KW-0547">Nucleotide-binding</keyword>
<dbReference type="InterPro" id="IPR003594">
    <property type="entry name" value="HATPase_dom"/>
</dbReference>
<dbReference type="CDD" id="cd17574">
    <property type="entry name" value="REC_OmpR"/>
    <property type="match status" value="1"/>
</dbReference>
<feature type="transmembrane region" description="Helical" evidence="13">
    <location>
        <begin position="245"/>
        <end position="266"/>
    </location>
</feature>
<comment type="caution">
    <text evidence="17">The sequence shown here is derived from an EMBL/GenBank/DDBJ whole genome shotgun (WGS) entry which is preliminary data.</text>
</comment>
<evidence type="ECO:0000259" key="15">
    <source>
        <dbReference type="PROSITE" id="PS50109"/>
    </source>
</evidence>
<dbReference type="SMART" id="SM00342">
    <property type="entry name" value="HTH_ARAC"/>
    <property type="match status" value="1"/>
</dbReference>
<keyword evidence="11" id="KW-0804">Transcription</keyword>
<feature type="domain" description="HTH araC/xylS-type" evidence="14">
    <location>
        <begin position="821"/>
        <end position="920"/>
    </location>
</feature>
<evidence type="ECO:0000259" key="16">
    <source>
        <dbReference type="PROSITE" id="PS50110"/>
    </source>
</evidence>
<sequence>MAAILQAPPFLCILVALLYGSSYGQSPESSSHPASVSFATSYFVDSTASLALNDIKGEAFSPISSSNFRVPFSSHSIWFRCVVQNPTSAEQRYYFEWQSPMIERIDYYSPDSSGQYWRQRGGNLVDKEARSYLENSPTFAIDLPPDSATTVYFRINNQRGFRSDLRLHTPTQLLKAQLSHAKLFSFFSGLIFIRLFFVLLLSIFAIKEFTFRRYSLMIVFRSLAFWGIIAVLGSTLSSLPKAQVVINFLSYHLLPIGYFLLIKALVPLDRFPAMVSRLIHLLLAITIALSLAIVMDYQWRWLLASTYLVITCQGLIMVLYLVAIYRKYPINWYYSAPFLLGMISYSCLLVNLVGWLNFEWVFVAGTILFILEIFVFGLFLGKIIMDYQSAKDNSERALEVNRLKTQNLQELDRLKTNFFTNISHEFRSPLTLLIEPLNDLSKKHPEETLLPIMQRNVRRLHALINQLLDLSKLDAGHLKPYIQFSNLSDFLRQLFASYESMAQSKEIIFLHEQQEPNRFAYFDADKLEKIVTNLLSNAIKFTPQQGRVMVRANYSEKELHLTIQDYGIGISEEALPHIFDRYFQTSPTKKEHTGTGIGLALVKELVGVLNGTIEVSSTLHQGTRFSIRLPIDAHSWGQSTPIVESPWSHPPVGEAVLEGEPTDSPSDNRPIVLLVEDNPDLSTYIQSLFQDQYRVLSAANGQEGWTMATDKIPDLILSDVMMPLMDGYTLCERLKADQRTSHIPIILLTAKVTLEDKLAGLSLGADDYLAKPFSRQELTIRVKNLLQQRQKLHEAFHRMLTQAPSQESTPEFSQMESKFLQAAIEIVKSHLHESSFNVDEFASEMKISRTNLHRKLKALSNQSTTEFIRTIRLNKAAELLRKEELTVSETAYAVGYESLSYFSKSFKEQFGVSPSEWALHK</sequence>
<name>A0A316AQ36_9BACT</name>
<dbReference type="InterPro" id="IPR036890">
    <property type="entry name" value="HATPase_C_sf"/>
</dbReference>
<dbReference type="InterPro" id="IPR018062">
    <property type="entry name" value="HTH_AraC-typ_CS"/>
</dbReference>
<evidence type="ECO:0000256" key="12">
    <source>
        <dbReference type="PROSITE-ProRule" id="PRU00169"/>
    </source>
</evidence>
<evidence type="ECO:0000256" key="7">
    <source>
        <dbReference type="ARBA" id="ARBA00022840"/>
    </source>
</evidence>
<dbReference type="SUPFAM" id="SSF52172">
    <property type="entry name" value="CheY-like"/>
    <property type="match status" value="1"/>
</dbReference>
<dbReference type="SMART" id="SM00387">
    <property type="entry name" value="HATPase_c"/>
    <property type="match status" value="1"/>
</dbReference>
<dbReference type="GO" id="GO:0005524">
    <property type="term" value="F:ATP binding"/>
    <property type="evidence" value="ECO:0007669"/>
    <property type="project" value="UniProtKB-KW"/>
</dbReference>
<dbReference type="PROSITE" id="PS01124">
    <property type="entry name" value="HTH_ARAC_FAMILY_2"/>
    <property type="match status" value="1"/>
</dbReference>
<evidence type="ECO:0000256" key="11">
    <source>
        <dbReference type="ARBA" id="ARBA00023163"/>
    </source>
</evidence>
<feature type="transmembrane region" description="Helical" evidence="13">
    <location>
        <begin position="218"/>
        <end position="239"/>
    </location>
</feature>
<evidence type="ECO:0000313" key="17">
    <source>
        <dbReference type="EMBL" id="PWJ59875.1"/>
    </source>
</evidence>
<dbReference type="SUPFAM" id="SSF46689">
    <property type="entry name" value="Homeodomain-like"/>
    <property type="match status" value="1"/>
</dbReference>
<dbReference type="Proteomes" id="UP000245880">
    <property type="component" value="Unassembled WGS sequence"/>
</dbReference>
<evidence type="ECO:0000259" key="14">
    <source>
        <dbReference type="PROSITE" id="PS01124"/>
    </source>
</evidence>
<dbReference type="InterPro" id="IPR018060">
    <property type="entry name" value="HTH_AraC"/>
</dbReference>
<dbReference type="SUPFAM" id="SSF55874">
    <property type="entry name" value="ATPase domain of HSP90 chaperone/DNA topoisomerase II/histidine kinase"/>
    <property type="match status" value="1"/>
</dbReference>
<dbReference type="GO" id="GO:0043565">
    <property type="term" value="F:sequence-specific DNA binding"/>
    <property type="evidence" value="ECO:0007669"/>
    <property type="project" value="InterPro"/>
</dbReference>
<evidence type="ECO:0000256" key="5">
    <source>
        <dbReference type="ARBA" id="ARBA00022741"/>
    </source>
</evidence>
<keyword evidence="9" id="KW-0805">Transcription regulation</keyword>
<keyword evidence="3 12" id="KW-0597">Phosphoprotein</keyword>
<organism evidence="17 18">
    <name type="scientific">Dyadobacter jejuensis</name>
    <dbReference type="NCBI Taxonomy" id="1082580"/>
    <lineage>
        <taxon>Bacteria</taxon>
        <taxon>Pseudomonadati</taxon>
        <taxon>Bacteroidota</taxon>
        <taxon>Cytophagia</taxon>
        <taxon>Cytophagales</taxon>
        <taxon>Spirosomataceae</taxon>
        <taxon>Dyadobacter</taxon>
    </lineage>
</organism>
<dbReference type="EC" id="2.7.13.3" evidence="2"/>
<keyword evidence="10" id="KW-0238">DNA-binding</keyword>
<dbReference type="Gene3D" id="1.10.10.60">
    <property type="entry name" value="Homeodomain-like"/>
    <property type="match status" value="1"/>
</dbReference>
<keyword evidence="13" id="KW-0812">Transmembrane</keyword>